<name>A0A1H3ILG4_9PSED</name>
<evidence type="ECO:0000313" key="2">
    <source>
        <dbReference type="Proteomes" id="UP000182902"/>
    </source>
</evidence>
<evidence type="ECO:0000313" key="1">
    <source>
        <dbReference type="EMBL" id="SDY27918.1"/>
    </source>
</evidence>
<gene>
    <name evidence="1" type="ORF">SAMN05216247_103282</name>
</gene>
<sequence>MAITETLEAYKTLIENLPSKPKVDLFSGKVADETLKNISLQGDQCYVLLACGGGPIVADTPKMYCDAIFGAFIISRADQDTKGVSRRAMSLGVEISRALKKYRGVASSNPNLPKIQSFEELLSGFRSSNNNFSAWQLAWTHYVAFD</sequence>
<protein>
    <submittedName>
        <fullName evidence="1">Uncharacterized protein</fullName>
    </submittedName>
</protein>
<dbReference type="AlphaFoldDB" id="A0A1H3ILG4"/>
<proteinExistence type="predicted"/>
<dbReference type="EMBL" id="FNOX01000003">
    <property type="protein sequence ID" value="SDY27918.1"/>
    <property type="molecule type" value="Genomic_DNA"/>
</dbReference>
<dbReference type="RefSeq" id="WP_069788645.1">
    <property type="nucleotide sequence ID" value="NZ_FNOX01000003.1"/>
</dbReference>
<organism evidence="1 2">
    <name type="scientific">Pseudomonas salomonii</name>
    <dbReference type="NCBI Taxonomy" id="191391"/>
    <lineage>
        <taxon>Bacteria</taxon>
        <taxon>Pseudomonadati</taxon>
        <taxon>Pseudomonadota</taxon>
        <taxon>Gammaproteobacteria</taxon>
        <taxon>Pseudomonadales</taxon>
        <taxon>Pseudomonadaceae</taxon>
        <taxon>Pseudomonas</taxon>
    </lineage>
</organism>
<accession>A0A1H3ILG4</accession>
<dbReference type="Proteomes" id="UP000182902">
    <property type="component" value="Unassembled WGS sequence"/>
</dbReference>
<reference evidence="1 2" key="1">
    <citation type="submission" date="2016-10" db="EMBL/GenBank/DDBJ databases">
        <authorList>
            <person name="de Groot N.N."/>
        </authorList>
    </citation>
    <scope>NUCLEOTIDE SEQUENCE [LARGE SCALE GENOMIC DNA]</scope>
    <source>
        <strain evidence="1 2">ICMP 14252</strain>
    </source>
</reference>